<keyword evidence="1" id="KW-0472">Membrane</keyword>
<comment type="caution">
    <text evidence="2">The sequence shown here is derived from an EMBL/GenBank/DDBJ whole genome shotgun (WGS) entry which is preliminary data.</text>
</comment>
<evidence type="ECO:0000256" key="1">
    <source>
        <dbReference type="SAM" id="Phobius"/>
    </source>
</evidence>
<dbReference type="EMBL" id="CAJJDM010000022">
    <property type="protein sequence ID" value="CAD8056154.1"/>
    <property type="molecule type" value="Genomic_DNA"/>
</dbReference>
<feature type="transmembrane region" description="Helical" evidence="1">
    <location>
        <begin position="112"/>
        <end position="132"/>
    </location>
</feature>
<protein>
    <recommendedName>
        <fullName evidence="4">Transmembrane protein</fullName>
    </recommendedName>
</protein>
<evidence type="ECO:0000313" key="2">
    <source>
        <dbReference type="EMBL" id="CAD8056154.1"/>
    </source>
</evidence>
<dbReference type="AlphaFoldDB" id="A0A8S1KZG1"/>
<evidence type="ECO:0000313" key="3">
    <source>
        <dbReference type="Proteomes" id="UP000688137"/>
    </source>
</evidence>
<sequence>MERRDEDCKQVGQFNKNDDKYIYISFMISYNVLFGSLFYYYSLNTNNDECTLLKQTAIYFTLYCTCSIILSIITLIGNKTFNAITTMEGLIRMLFLIAFLIAYIQSLQCYHLQSLTLIFLTLHALLFIIACMKSQINKTKQL</sequence>
<accession>A0A8S1KZG1</accession>
<name>A0A8S1KZG1_PARPR</name>
<reference evidence="2" key="1">
    <citation type="submission" date="2021-01" db="EMBL/GenBank/DDBJ databases">
        <authorList>
            <consortium name="Genoscope - CEA"/>
            <person name="William W."/>
        </authorList>
    </citation>
    <scope>NUCLEOTIDE SEQUENCE</scope>
</reference>
<keyword evidence="3" id="KW-1185">Reference proteome</keyword>
<proteinExistence type="predicted"/>
<keyword evidence="1" id="KW-1133">Transmembrane helix</keyword>
<dbReference type="OMA" id="FIIACMK"/>
<dbReference type="Proteomes" id="UP000688137">
    <property type="component" value="Unassembled WGS sequence"/>
</dbReference>
<feature type="transmembrane region" description="Helical" evidence="1">
    <location>
        <begin position="89"/>
        <end position="106"/>
    </location>
</feature>
<feature type="transmembrane region" description="Helical" evidence="1">
    <location>
        <begin position="21"/>
        <end position="41"/>
    </location>
</feature>
<gene>
    <name evidence="2" type="ORF">PPRIM_AZ9-3.1.T0240169</name>
</gene>
<organism evidence="2 3">
    <name type="scientific">Paramecium primaurelia</name>
    <dbReference type="NCBI Taxonomy" id="5886"/>
    <lineage>
        <taxon>Eukaryota</taxon>
        <taxon>Sar</taxon>
        <taxon>Alveolata</taxon>
        <taxon>Ciliophora</taxon>
        <taxon>Intramacronucleata</taxon>
        <taxon>Oligohymenophorea</taxon>
        <taxon>Peniculida</taxon>
        <taxon>Parameciidae</taxon>
        <taxon>Paramecium</taxon>
    </lineage>
</organism>
<feature type="transmembrane region" description="Helical" evidence="1">
    <location>
        <begin position="57"/>
        <end position="77"/>
    </location>
</feature>
<keyword evidence="1" id="KW-0812">Transmembrane</keyword>
<evidence type="ECO:0008006" key="4">
    <source>
        <dbReference type="Google" id="ProtNLM"/>
    </source>
</evidence>